<gene>
    <name evidence="2" type="ORF">F511_35487</name>
</gene>
<proteinExistence type="predicted"/>
<dbReference type="EMBL" id="KV006946">
    <property type="protein sequence ID" value="KZV32070.1"/>
    <property type="molecule type" value="Genomic_DNA"/>
</dbReference>
<evidence type="ECO:0000313" key="2">
    <source>
        <dbReference type="EMBL" id="KZV32070.1"/>
    </source>
</evidence>
<organism evidence="2 3">
    <name type="scientific">Dorcoceras hygrometricum</name>
    <dbReference type="NCBI Taxonomy" id="472368"/>
    <lineage>
        <taxon>Eukaryota</taxon>
        <taxon>Viridiplantae</taxon>
        <taxon>Streptophyta</taxon>
        <taxon>Embryophyta</taxon>
        <taxon>Tracheophyta</taxon>
        <taxon>Spermatophyta</taxon>
        <taxon>Magnoliopsida</taxon>
        <taxon>eudicotyledons</taxon>
        <taxon>Gunneridae</taxon>
        <taxon>Pentapetalae</taxon>
        <taxon>asterids</taxon>
        <taxon>lamiids</taxon>
        <taxon>Lamiales</taxon>
        <taxon>Gesneriaceae</taxon>
        <taxon>Didymocarpoideae</taxon>
        <taxon>Trichosporeae</taxon>
        <taxon>Loxocarpinae</taxon>
        <taxon>Dorcoceras</taxon>
    </lineage>
</organism>
<dbReference type="AlphaFoldDB" id="A0A2Z7BCX1"/>
<evidence type="ECO:0000313" key="3">
    <source>
        <dbReference type="Proteomes" id="UP000250235"/>
    </source>
</evidence>
<keyword evidence="3" id="KW-1185">Reference proteome</keyword>
<reference evidence="2 3" key="1">
    <citation type="journal article" date="2015" name="Proc. Natl. Acad. Sci. U.S.A.">
        <title>The resurrection genome of Boea hygrometrica: A blueprint for survival of dehydration.</title>
        <authorList>
            <person name="Xiao L."/>
            <person name="Yang G."/>
            <person name="Zhang L."/>
            <person name="Yang X."/>
            <person name="Zhao S."/>
            <person name="Ji Z."/>
            <person name="Zhou Q."/>
            <person name="Hu M."/>
            <person name="Wang Y."/>
            <person name="Chen M."/>
            <person name="Xu Y."/>
            <person name="Jin H."/>
            <person name="Xiao X."/>
            <person name="Hu G."/>
            <person name="Bao F."/>
            <person name="Hu Y."/>
            <person name="Wan P."/>
            <person name="Li L."/>
            <person name="Deng X."/>
            <person name="Kuang T."/>
            <person name="Xiang C."/>
            <person name="Zhu J.K."/>
            <person name="Oliver M.J."/>
            <person name="He Y."/>
        </authorList>
    </citation>
    <scope>NUCLEOTIDE SEQUENCE [LARGE SCALE GENOMIC DNA]</scope>
    <source>
        <strain evidence="3">cv. XS01</strain>
    </source>
</reference>
<sequence length="123" mass="13867">MHTTMRREQPPPTDVNLPAPATLAGVPPAGPPLVFRNEEEDVVKLNLSVYRNEEEDVVKLNLSTRWFDKIKFSSWFSLAFYTTAGLAMETSKVESFVRNQAKAKLNQLEHSESAGTIRTSCKR</sequence>
<accession>A0A2Z7BCX1</accession>
<dbReference type="Proteomes" id="UP000250235">
    <property type="component" value="Unassembled WGS sequence"/>
</dbReference>
<name>A0A2Z7BCX1_9LAMI</name>
<evidence type="ECO:0000256" key="1">
    <source>
        <dbReference type="SAM" id="MobiDB-lite"/>
    </source>
</evidence>
<protein>
    <submittedName>
        <fullName evidence="2">Uncharacterized protein</fullName>
    </submittedName>
</protein>
<feature type="region of interest" description="Disordered" evidence="1">
    <location>
        <begin position="1"/>
        <end position="23"/>
    </location>
</feature>